<organism evidence="4 5">
    <name type="scientific">Plenodomus tracheiphilus IPT5</name>
    <dbReference type="NCBI Taxonomy" id="1408161"/>
    <lineage>
        <taxon>Eukaryota</taxon>
        <taxon>Fungi</taxon>
        <taxon>Dikarya</taxon>
        <taxon>Ascomycota</taxon>
        <taxon>Pezizomycotina</taxon>
        <taxon>Dothideomycetes</taxon>
        <taxon>Pleosporomycetidae</taxon>
        <taxon>Pleosporales</taxon>
        <taxon>Pleosporineae</taxon>
        <taxon>Leptosphaeriaceae</taxon>
        <taxon>Plenodomus</taxon>
    </lineage>
</organism>
<comment type="similarity">
    <text evidence="1">Belongs to the short-chain dehydrogenases/reductases (SDR) family.</text>
</comment>
<dbReference type="InterPro" id="IPR002347">
    <property type="entry name" value="SDR_fam"/>
</dbReference>
<sequence>MVSTEQARQLPLSGKIAIVTGASRGIGAAVTLTYTSSSSQKAVEDAVSVINALGNGAAAIACQADLRDLDSPRKIVLKTTAAFGQSIDILVNNAGVLSLTSIQDLTVEEYNHCVDVNLRAVVFMTKEVLPYLQRPGRIINISSVAARLSVANMPVYSATKAAVEGLTRSLASQLGPQGHTVNVVQPGATKSDMLEKTPEVQEMQKAMTPLEHRLGTPEDVALIVAMVAEPQIRWLTGQSISASGGMLMS</sequence>
<name>A0A6A7AP18_9PLEO</name>
<dbReference type="PANTHER" id="PTHR43639:SF1">
    <property type="entry name" value="SHORT-CHAIN DEHYDROGENASE_REDUCTASE FAMILY PROTEIN"/>
    <property type="match status" value="1"/>
</dbReference>
<dbReference type="PRINTS" id="PR00081">
    <property type="entry name" value="GDHRDH"/>
</dbReference>
<gene>
    <name evidence="4" type="ORF">T440DRAFT_523886</name>
</gene>
<dbReference type="FunFam" id="3.40.50.720:FF:000084">
    <property type="entry name" value="Short-chain dehydrogenase reductase"/>
    <property type="match status" value="1"/>
</dbReference>
<evidence type="ECO:0000313" key="4">
    <source>
        <dbReference type="EMBL" id="KAF2843919.1"/>
    </source>
</evidence>
<dbReference type="PRINTS" id="PR00080">
    <property type="entry name" value="SDRFAMILY"/>
</dbReference>
<dbReference type="InterPro" id="IPR020904">
    <property type="entry name" value="Sc_DH/Rdtase_CS"/>
</dbReference>
<dbReference type="Proteomes" id="UP000799423">
    <property type="component" value="Unassembled WGS sequence"/>
</dbReference>
<evidence type="ECO:0000256" key="1">
    <source>
        <dbReference type="ARBA" id="ARBA00006484"/>
    </source>
</evidence>
<keyword evidence="2" id="KW-0521">NADP</keyword>
<dbReference type="AlphaFoldDB" id="A0A6A7AP18"/>
<dbReference type="Pfam" id="PF13561">
    <property type="entry name" value="adh_short_C2"/>
    <property type="match status" value="1"/>
</dbReference>
<reference evidence="4" key="1">
    <citation type="submission" date="2020-01" db="EMBL/GenBank/DDBJ databases">
        <authorList>
            <consortium name="DOE Joint Genome Institute"/>
            <person name="Haridas S."/>
            <person name="Albert R."/>
            <person name="Binder M."/>
            <person name="Bloem J."/>
            <person name="Labutti K."/>
            <person name="Salamov A."/>
            <person name="Andreopoulos B."/>
            <person name="Baker S.E."/>
            <person name="Barry K."/>
            <person name="Bills G."/>
            <person name="Bluhm B.H."/>
            <person name="Cannon C."/>
            <person name="Castanera R."/>
            <person name="Culley D.E."/>
            <person name="Daum C."/>
            <person name="Ezra D."/>
            <person name="Gonzalez J.B."/>
            <person name="Henrissat B."/>
            <person name="Kuo A."/>
            <person name="Liang C."/>
            <person name="Lipzen A."/>
            <person name="Lutzoni F."/>
            <person name="Magnuson J."/>
            <person name="Mondo S."/>
            <person name="Nolan M."/>
            <person name="Ohm R."/>
            <person name="Pangilinan J."/>
            <person name="Park H.-J."/>
            <person name="Ramirez L."/>
            <person name="Alfaro M."/>
            <person name="Sun H."/>
            <person name="Tritt A."/>
            <person name="Yoshinaga Y."/>
            <person name="Zwiers L.-H."/>
            <person name="Turgeon B.G."/>
            <person name="Goodwin S.B."/>
            <person name="Spatafora J.W."/>
            <person name="Crous P.W."/>
            <person name="Grigoriev I.V."/>
        </authorList>
    </citation>
    <scope>NUCLEOTIDE SEQUENCE</scope>
    <source>
        <strain evidence="4">IPT5</strain>
    </source>
</reference>
<keyword evidence="5" id="KW-1185">Reference proteome</keyword>
<dbReference type="OrthoDB" id="47007at2759"/>
<dbReference type="PANTHER" id="PTHR43639">
    <property type="entry name" value="OXIDOREDUCTASE, SHORT-CHAIN DEHYDROGENASE/REDUCTASE FAMILY (AFU_ORTHOLOGUE AFUA_5G02870)"/>
    <property type="match status" value="1"/>
</dbReference>
<dbReference type="InterPro" id="IPR036291">
    <property type="entry name" value="NAD(P)-bd_dom_sf"/>
</dbReference>
<protein>
    <submittedName>
        <fullName evidence="4">NAD(P)-binding protein</fullName>
    </submittedName>
</protein>
<keyword evidence="3" id="KW-0560">Oxidoreductase</keyword>
<accession>A0A6A7AP18</accession>
<evidence type="ECO:0000256" key="2">
    <source>
        <dbReference type="ARBA" id="ARBA00022857"/>
    </source>
</evidence>
<dbReference type="GO" id="GO:0016491">
    <property type="term" value="F:oxidoreductase activity"/>
    <property type="evidence" value="ECO:0007669"/>
    <property type="project" value="UniProtKB-KW"/>
</dbReference>
<evidence type="ECO:0000313" key="5">
    <source>
        <dbReference type="Proteomes" id="UP000799423"/>
    </source>
</evidence>
<evidence type="ECO:0000256" key="3">
    <source>
        <dbReference type="ARBA" id="ARBA00023002"/>
    </source>
</evidence>
<dbReference type="EMBL" id="MU006469">
    <property type="protein sequence ID" value="KAF2843919.1"/>
    <property type="molecule type" value="Genomic_DNA"/>
</dbReference>
<proteinExistence type="inferred from homology"/>
<dbReference type="Gene3D" id="3.40.50.720">
    <property type="entry name" value="NAD(P)-binding Rossmann-like Domain"/>
    <property type="match status" value="1"/>
</dbReference>
<dbReference type="PROSITE" id="PS00061">
    <property type="entry name" value="ADH_SHORT"/>
    <property type="match status" value="1"/>
</dbReference>
<dbReference type="SUPFAM" id="SSF51735">
    <property type="entry name" value="NAD(P)-binding Rossmann-fold domains"/>
    <property type="match status" value="1"/>
</dbReference>